<feature type="domain" description="PA" evidence="12">
    <location>
        <begin position="67"/>
        <end position="141"/>
    </location>
</feature>
<name>A0A9E7F389_9LILI</name>
<evidence type="ECO:0000256" key="7">
    <source>
        <dbReference type="ARBA" id="ARBA00022801"/>
    </source>
</evidence>
<protein>
    <submittedName>
        <fullName evidence="13">Signal peptide peptidase-like</fullName>
    </submittedName>
</protein>
<evidence type="ECO:0000256" key="11">
    <source>
        <dbReference type="SAM" id="Phobius"/>
    </source>
</evidence>
<dbReference type="InterPro" id="IPR007369">
    <property type="entry name" value="Peptidase_A22B_SPP"/>
</dbReference>
<dbReference type="PANTHER" id="PTHR12174">
    <property type="entry name" value="SIGNAL PEPTIDE PEPTIDASE"/>
    <property type="match status" value="1"/>
</dbReference>
<evidence type="ECO:0000313" key="13">
    <source>
        <dbReference type="EMBL" id="URD86817.1"/>
    </source>
</evidence>
<dbReference type="AlphaFoldDB" id="A0A9E7F389"/>
<dbReference type="GO" id="GO:0033619">
    <property type="term" value="P:membrane protein proteolysis"/>
    <property type="evidence" value="ECO:0007669"/>
    <property type="project" value="TreeGrafter"/>
</dbReference>
<keyword evidence="8 11" id="KW-1133">Transmembrane helix</keyword>
<evidence type="ECO:0000259" key="12">
    <source>
        <dbReference type="Pfam" id="PF02225"/>
    </source>
</evidence>
<comment type="similarity">
    <text evidence="3">Belongs to the peptidase A22B family.</text>
</comment>
<accession>A0A9E7F389</accession>
<dbReference type="FunFam" id="3.50.30.30:FF:000007">
    <property type="entry name" value="Signal peptide peptidase-like 3"/>
    <property type="match status" value="1"/>
</dbReference>
<keyword evidence="10" id="KW-0325">Glycoprotein</keyword>
<feature type="transmembrane region" description="Helical" evidence="11">
    <location>
        <begin position="253"/>
        <end position="275"/>
    </location>
</feature>
<comment type="subcellular location">
    <subcellularLocation>
        <location evidence="2">Endosome membrane</location>
        <topology evidence="2">Multi-pass membrane protein</topology>
    </subcellularLocation>
</comment>
<dbReference type="PANTHER" id="PTHR12174:SF90">
    <property type="entry name" value="SIGNAL PEPTIDE PEPTIDASE-LIKE 3"/>
    <property type="match status" value="1"/>
</dbReference>
<evidence type="ECO:0000256" key="9">
    <source>
        <dbReference type="ARBA" id="ARBA00023136"/>
    </source>
</evidence>
<keyword evidence="6" id="KW-0967">Endosome</keyword>
<keyword evidence="5" id="KW-0732">Signal</keyword>
<dbReference type="SMART" id="SM00730">
    <property type="entry name" value="PSN"/>
    <property type="match status" value="1"/>
</dbReference>
<evidence type="ECO:0000313" key="14">
    <source>
        <dbReference type="Proteomes" id="UP001055439"/>
    </source>
</evidence>
<dbReference type="OrthoDB" id="29661at2759"/>
<dbReference type="GO" id="GO:0098554">
    <property type="term" value="C:cytoplasmic side of endoplasmic reticulum membrane"/>
    <property type="evidence" value="ECO:0007669"/>
    <property type="project" value="TreeGrafter"/>
</dbReference>
<dbReference type="GO" id="GO:0030660">
    <property type="term" value="C:Golgi-associated vesicle membrane"/>
    <property type="evidence" value="ECO:0007669"/>
    <property type="project" value="TreeGrafter"/>
</dbReference>
<reference evidence="13" key="1">
    <citation type="submission" date="2022-05" db="EMBL/GenBank/DDBJ databases">
        <title>The Musa troglodytarum L. genome provides insights into the mechanism of non-climacteric behaviour and enrichment of carotenoids.</title>
        <authorList>
            <person name="Wang J."/>
        </authorList>
    </citation>
    <scope>NUCLEOTIDE SEQUENCE</scope>
    <source>
        <tissue evidence="13">Leaf</tissue>
    </source>
</reference>
<dbReference type="InterPro" id="IPR006639">
    <property type="entry name" value="Preselin/SPP"/>
</dbReference>
<dbReference type="GO" id="GO:0098553">
    <property type="term" value="C:lumenal side of endoplasmic reticulum membrane"/>
    <property type="evidence" value="ECO:0007669"/>
    <property type="project" value="TreeGrafter"/>
</dbReference>
<dbReference type="EMBL" id="CP097504">
    <property type="protein sequence ID" value="URD86817.1"/>
    <property type="molecule type" value="Genomic_DNA"/>
</dbReference>
<feature type="transmembrane region" description="Helical" evidence="11">
    <location>
        <begin position="226"/>
        <end position="247"/>
    </location>
</feature>
<evidence type="ECO:0000256" key="1">
    <source>
        <dbReference type="ARBA" id="ARBA00003012"/>
    </source>
</evidence>
<comment type="function">
    <text evidence="1">Intramembrane-cleaving aspartic protease (I-CLiP) that cleaves type II membrane signal peptides in the hydrophobic plane of the membrane.</text>
</comment>
<keyword evidence="9 11" id="KW-0472">Membrane</keyword>
<keyword evidence="14" id="KW-1185">Reference proteome</keyword>
<dbReference type="GO" id="GO:0005765">
    <property type="term" value="C:lysosomal membrane"/>
    <property type="evidence" value="ECO:0007669"/>
    <property type="project" value="TreeGrafter"/>
</dbReference>
<keyword evidence="7" id="KW-0378">Hydrolase</keyword>
<dbReference type="Pfam" id="PF04258">
    <property type="entry name" value="Peptidase_A22B"/>
    <property type="match status" value="1"/>
</dbReference>
<dbReference type="SUPFAM" id="SSF52025">
    <property type="entry name" value="PA domain"/>
    <property type="match status" value="1"/>
</dbReference>
<dbReference type="Proteomes" id="UP001055439">
    <property type="component" value="Chromosome 2"/>
</dbReference>
<dbReference type="Pfam" id="PF02225">
    <property type="entry name" value="PA"/>
    <property type="match status" value="1"/>
</dbReference>
<evidence type="ECO:0000256" key="5">
    <source>
        <dbReference type="ARBA" id="ARBA00022729"/>
    </source>
</evidence>
<dbReference type="GO" id="GO:0042500">
    <property type="term" value="F:aspartic endopeptidase activity, intramembrane cleaving"/>
    <property type="evidence" value="ECO:0007669"/>
    <property type="project" value="InterPro"/>
</dbReference>
<evidence type="ECO:0000256" key="3">
    <source>
        <dbReference type="ARBA" id="ARBA00006859"/>
    </source>
</evidence>
<evidence type="ECO:0000256" key="6">
    <source>
        <dbReference type="ARBA" id="ARBA00022753"/>
    </source>
</evidence>
<sequence length="426" mass="46989">MVICYKIQTLTCSRPIFLWLQVKIKNWVNGDESASLDGLSARFGASLPTSVSKALRLPAILANPFNSCNKLSSKLSNSFVVAERGDCTYATKAEIAESSGAAGLLVINDDEDLTEMVCTKNETHLNITIPVVMIPKSAGDYLRGSMSSSGKVDILLYSPTRPILDISVVFLVLMAVGTIVSASFWDEFTAHEQVGEHYNQSRWKQDQPSAETNQEDTEKNTLKIKAVGAIAFVIVASAFLVVLFFFMSSSFVFALNVIFSLAGSQGMHFCIVSLISRASKHCRQMKINIPIIGKVSVIAIVVLPFCIAFSIIWVGNRHSPHAWIGQDILGITLMITVLQVLELPNIKVASVLLCCAFFYDIFWVFLSPLIFHQSVMIAVSSYLFFPGPFIITFMYVCSYMSFDVVGGHFVIARNISKLFMIPAFSF</sequence>
<dbReference type="InterPro" id="IPR003137">
    <property type="entry name" value="PA_domain"/>
</dbReference>
<feature type="transmembrane region" description="Helical" evidence="11">
    <location>
        <begin position="321"/>
        <end position="341"/>
    </location>
</feature>
<organism evidence="13 14">
    <name type="scientific">Musa troglodytarum</name>
    <name type="common">fe'i banana</name>
    <dbReference type="NCBI Taxonomy" id="320322"/>
    <lineage>
        <taxon>Eukaryota</taxon>
        <taxon>Viridiplantae</taxon>
        <taxon>Streptophyta</taxon>
        <taxon>Embryophyta</taxon>
        <taxon>Tracheophyta</taxon>
        <taxon>Spermatophyta</taxon>
        <taxon>Magnoliopsida</taxon>
        <taxon>Liliopsida</taxon>
        <taxon>Zingiberales</taxon>
        <taxon>Musaceae</taxon>
        <taxon>Musa</taxon>
    </lineage>
</organism>
<dbReference type="InterPro" id="IPR046450">
    <property type="entry name" value="PA_dom_sf"/>
</dbReference>
<feature type="transmembrane region" description="Helical" evidence="11">
    <location>
        <begin position="348"/>
        <end position="371"/>
    </location>
</feature>
<feature type="transmembrane region" description="Helical" evidence="11">
    <location>
        <begin position="383"/>
        <end position="411"/>
    </location>
</feature>
<evidence type="ECO:0000256" key="4">
    <source>
        <dbReference type="ARBA" id="ARBA00022692"/>
    </source>
</evidence>
<feature type="transmembrane region" description="Helical" evidence="11">
    <location>
        <begin position="166"/>
        <end position="185"/>
    </location>
</feature>
<dbReference type="GO" id="GO:0010008">
    <property type="term" value="C:endosome membrane"/>
    <property type="evidence" value="ECO:0007669"/>
    <property type="project" value="UniProtKB-SubCell"/>
</dbReference>
<dbReference type="Gene3D" id="3.50.30.30">
    <property type="match status" value="1"/>
</dbReference>
<feature type="transmembrane region" description="Helical" evidence="11">
    <location>
        <begin position="295"/>
        <end position="315"/>
    </location>
</feature>
<keyword evidence="4 11" id="KW-0812">Transmembrane</keyword>
<evidence type="ECO:0000256" key="10">
    <source>
        <dbReference type="ARBA" id="ARBA00023180"/>
    </source>
</evidence>
<evidence type="ECO:0000256" key="8">
    <source>
        <dbReference type="ARBA" id="ARBA00022989"/>
    </source>
</evidence>
<gene>
    <name evidence="13" type="ORF">MUK42_29969</name>
</gene>
<evidence type="ECO:0000256" key="2">
    <source>
        <dbReference type="ARBA" id="ARBA00004337"/>
    </source>
</evidence>
<proteinExistence type="inferred from homology"/>